<gene>
    <name evidence="3" type="ORF">SAMN04488117_11657</name>
</gene>
<dbReference type="InterPro" id="IPR006015">
    <property type="entry name" value="Universal_stress_UspA"/>
</dbReference>
<dbReference type="PANTHER" id="PTHR46268">
    <property type="entry name" value="STRESS RESPONSE PROTEIN NHAX"/>
    <property type="match status" value="1"/>
</dbReference>
<reference evidence="3 4" key="1">
    <citation type="submission" date="2016-10" db="EMBL/GenBank/DDBJ databases">
        <authorList>
            <person name="de Groot N.N."/>
        </authorList>
    </citation>
    <scope>NUCLEOTIDE SEQUENCE [LARGE SCALE GENOMIC DNA]</scope>
    <source>
        <strain evidence="3 4">DSM 27375</strain>
    </source>
</reference>
<comment type="similarity">
    <text evidence="1">Belongs to the universal stress protein A family.</text>
</comment>
<evidence type="ECO:0000313" key="4">
    <source>
        <dbReference type="Proteomes" id="UP000182284"/>
    </source>
</evidence>
<evidence type="ECO:0000256" key="1">
    <source>
        <dbReference type="ARBA" id="ARBA00008791"/>
    </source>
</evidence>
<protein>
    <submittedName>
        <fullName evidence="3">Nucleotide-binding universal stress protein, UspA family</fullName>
    </submittedName>
</protein>
<dbReference type="PRINTS" id="PR01438">
    <property type="entry name" value="UNVRSLSTRESS"/>
</dbReference>
<dbReference type="Gene3D" id="3.40.50.12370">
    <property type="match status" value="1"/>
</dbReference>
<evidence type="ECO:0000259" key="2">
    <source>
        <dbReference type="Pfam" id="PF00582"/>
    </source>
</evidence>
<dbReference type="CDD" id="cd00293">
    <property type="entry name" value="USP-like"/>
    <property type="match status" value="1"/>
</dbReference>
<feature type="domain" description="UspA" evidence="2">
    <location>
        <begin position="154"/>
        <end position="272"/>
    </location>
</feature>
<dbReference type="EMBL" id="FNBL01000016">
    <property type="protein sequence ID" value="SDG31091.1"/>
    <property type="molecule type" value="Genomic_DNA"/>
</dbReference>
<dbReference type="InterPro" id="IPR006016">
    <property type="entry name" value="UspA"/>
</dbReference>
<name>A0A1G7T783_9RHOB</name>
<proteinExistence type="inferred from homology"/>
<accession>A0A1G7T783</accession>
<sequence>MTIKNILLAHTGSAGFPHSLRHAVKVAKRHEAWLTGIYGGPSSYFDQVLGLTEDLHDKLKTVRAAKIEGSRELFQQEVEAAGIENRARFLMPEVIGKLSLAEIARNFDFIVTGYPPKLPTDEYRAVSPDVMALQSGRPVLVVPDDYISEGLANHVLVAWDGKRASARALSDAMTVLEDAPKKVSILTVGDVLHEMPTGTDIVTHLERHGIQAEHILRPRSGRKIAEIIETTASEIGAQLIVMGAYEHSKFSQDLFGGVTHHVIRTAKVPVFMSH</sequence>
<dbReference type="Proteomes" id="UP000182284">
    <property type="component" value="Unassembled WGS sequence"/>
</dbReference>
<dbReference type="AlphaFoldDB" id="A0A1G7T783"/>
<dbReference type="Pfam" id="PF00582">
    <property type="entry name" value="Usp"/>
    <property type="match status" value="1"/>
</dbReference>
<dbReference type="RefSeq" id="WP_226946242.1">
    <property type="nucleotide sequence ID" value="NZ_CP028473.1"/>
</dbReference>
<dbReference type="PANTHER" id="PTHR46268:SF15">
    <property type="entry name" value="UNIVERSAL STRESS PROTEIN HP_0031"/>
    <property type="match status" value="1"/>
</dbReference>
<evidence type="ECO:0000313" key="3">
    <source>
        <dbReference type="EMBL" id="SDG31091.1"/>
    </source>
</evidence>
<dbReference type="SUPFAM" id="SSF52402">
    <property type="entry name" value="Adenine nucleotide alpha hydrolases-like"/>
    <property type="match status" value="2"/>
</dbReference>
<organism evidence="3 4">
    <name type="scientific">Celeribacter baekdonensis</name>
    <dbReference type="NCBI Taxonomy" id="875171"/>
    <lineage>
        <taxon>Bacteria</taxon>
        <taxon>Pseudomonadati</taxon>
        <taxon>Pseudomonadota</taxon>
        <taxon>Alphaproteobacteria</taxon>
        <taxon>Rhodobacterales</taxon>
        <taxon>Roseobacteraceae</taxon>
        <taxon>Celeribacter</taxon>
    </lineage>
</organism>